<keyword evidence="3" id="KW-1185">Reference proteome</keyword>
<dbReference type="GeneID" id="302994430"/>
<evidence type="ECO:0000313" key="3">
    <source>
        <dbReference type="Proteomes" id="UP000297872"/>
    </source>
</evidence>
<evidence type="ECO:0008006" key="4">
    <source>
        <dbReference type="Google" id="ProtNLM"/>
    </source>
</evidence>
<reference evidence="2 3" key="1">
    <citation type="submission" date="2019-02" db="EMBL/GenBank/DDBJ databases">
        <title>Draft Genome Sequence of the Prevotella sp. BCRC 81118, Isolated from Human Feces.</title>
        <authorList>
            <person name="Huang C.-H."/>
        </authorList>
    </citation>
    <scope>NUCLEOTIDE SEQUENCE [LARGE SCALE GENOMIC DNA]</scope>
    <source>
        <strain evidence="2 3">BCRC 81118</strain>
    </source>
</reference>
<keyword evidence="1" id="KW-0732">Signal</keyword>
<name>A0A4Y8VS60_9BACT</name>
<feature type="signal peptide" evidence="1">
    <location>
        <begin position="1"/>
        <end position="18"/>
    </location>
</feature>
<evidence type="ECO:0000313" key="2">
    <source>
        <dbReference type="EMBL" id="TFH83429.1"/>
    </source>
</evidence>
<dbReference type="EMBL" id="SGVY01000006">
    <property type="protein sequence ID" value="TFH83429.1"/>
    <property type="molecule type" value="Genomic_DNA"/>
</dbReference>
<sequence length="162" mass="17875">MKKLLIALAMFASLSASAKQDADVLGVAFGSTCEETVQKLSKDYGTPKTQSADKLVYLNEMFEGFKADRVELGFQEVQGTTKLNQARFYFVCPSKAAAIAKMKSLAKKMETHYSVSYDEEDGGTAFYKGGSSPLGIGSLFTIFVSPYQGKWTCQLRYGKFQY</sequence>
<proteinExistence type="predicted"/>
<evidence type="ECO:0000256" key="1">
    <source>
        <dbReference type="SAM" id="SignalP"/>
    </source>
</evidence>
<feature type="chain" id="PRO_5021190269" description="DUF4783 domain-containing protein" evidence="1">
    <location>
        <begin position="19"/>
        <end position="162"/>
    </location>
</feature>
<organism evidence="2 3">
    <name type="scientific">Segatella hominis</name>
    <dbReference type="NCBI Taxonomy" id="2518605"/>
    <lineage>
        <taxon>Bacteria</taxon>
        <taxon>Pseudomonadati</taxon>
        <taxon>Bacteroidota</taxon>
        <taxon>Bacteroidia</taxon>
        <taxon>Bacteroidales</taxon>
        <taxon>Prevotellaceae</taxon>
        <taxon>Segatella</taxon>
    </lineage>
</organism>
<dbReference type="AlphaFoldDB" id="A0A4Y8VS60"/>
<dbReference type="RefSeq" id="WP_134842835.1">
    <property type="nucleotide sequence ID" value="NZ_DAWEFM010000040.1"/>
</dbReference>
<dbReference type="OrthoDB" id="1078010at2"/>
<dbReference type="Proteomes" id="UP000297872">
    <property type="component" value="Unassembled WGS sequence"/>
</dbReference>
<protein>
    <recommendedName>
        <fullName evidence="4">DUF4783 domain-containing protein</fullName>
    </recommendedName>
</protein>
<gene>
    <name evidence="2" type="ORF">EXN75_03845</name>
</gene>
<comment type="caution">
    <text evidence="2">The sequence shown here is derived from an EMBL/GenBank/DDBJ whole genome shotgun (WGS) entry which is preliminary data.</text>
</comment>
<accession>A0A4Y8VS60</accession>